<sequence>MTWFGFDVGSANKTAFHTDHVHMQNIYGISRWNMEANKVDSIHQEAFLPFTQLEDFCLQDGTKHTSTNLSAAINKTKLEYKEPHTKNATLRDFHGSSLTSVNFSRTKPKLADTRTMTEQPGLGKKQQKRHGHEETTHSTTGQKIHKHTFQWKTGNIGGQLPKLSILSRFGSDAGFTSSDLTLNITIHVFQKECPPTGDP</sequence>
<name>A0A7R9HNC1_9NEOP</name>
<gene>
    <name evidence="2" type="ORF">TMSB3V08_LOCUS5490</name>
</gene>
<evidence type="ECO:0000313" key="2">
    <source>
        <dbReference type="EMBL" id="CAD7428696.1"/>
    </source>
</evidence>
<evidence type="ECO:0000256" key="1">
    <source>
        <dbReference type="SAM" id="MobiDB-lite"/>
    </source>
</evidence>
<feature type="region of interest" description="Disordered" evidence="1">
    <location>
        <begin position="113"/>
        <end position="150"/>
    </location>
</feature>
<accession>A0A7R9HNC1</accession>
<dbReference type="AlphaFoldDB" id="A0A7R9HNC1"/>
<protein>
    <submittedName>
        <fullName evidence="2">Uncharacterized protein</fullName>
    </submittedName>
</protein>
<reference evidence="2" key="1">
    <citation type="submission" date="2020-11" db="EMBL/GenBank/DDBJ databases">
        <authorList>
            <person name="Tran Van P."/>
        </authorList>
    </citation>
    <scope>NUCLEOTIDE SEQUENCE</scope>
</reference>
<organism evidence="2">
    <name type="scientific">Timema monikensis</name>
    <dbReference type="NCBI Taxonomy" id="170555"/>
    <lineage>
        <taxon>Eukaryota</taxon>
        <taxon>Metazoa</taxon>
        <taxon>Ecdysozoa</taxon>
        <taxon>Arthropoda</taxon>
        <taxon>Hexapoda</taxon>
        <taxon>Insecta</taxon>
        <taxon>Pterygota</taxon>
        <taxon>Neoptera</taxon>
        <taxon>Polyneoptera</taxon>
        <taxon>Phasmatodea</taxon>
        <taxon>Timematodea</taxon>
        <taxon>Timematoidea</taxon>
        <taxon>Timematidae</taxon>
        <taxon>Timema</taxon>
    </lineage>
</organism>
<dbReference type="EMBL" id="OB793825">
    <property type="protein sequence ID" value="CAD7428696.1"/>
    <property type="molecule type" value="Genomic_DNA"/>
</dbReference>
<proteinExistence type="predicted"/>